<keyword evidence="2" id="KW-1185">Reference proteome</keyword>
<comment type="caution">
    <text evidence="1">The sequence shown here is derived from an EMBL/GenBank/DDBJ whole genome shotgun (WGS) entry which is preliminary data.</text>
</comment>
<organism evidence="1 2">
    <name type="scientific">Jatrophihabitans lederbergiae</name>
    <dbReference type="NCBI Taxonomy" id="3075547"/>
    <lineage>
        <taxon>Bacteria</taxon>
        <taxon>Bacillati</taxon>
        <taxon>Actinomycetota</taxon>
        <taxon>Actinomycetes</taxon>
        <taxon>Jatrophihabitantales</taxon>
        <taxon>Jatrophihabitantaceae</taxon>
        <taxon>Jatrophihabitans</taxon>
    </lineage>
</organism>
<dbReference type="RefSeq" id="WP_311423822.1">
    <property type="nucleotide sequence ID" value="NZ_JAVREH010000021.1"/>
</dbReference>
<evidence type="ECO:0000313" key="1">
    <source>
        <dbReference type="EMBL" id="MDT0262673.1"/>
    </source>
</evidence>
<name>A0ABU2JEJ5_9ACTN</name>
<dbReference type="Proteomes" id="UP001183176">
    <property type="component" value="Unassembled WGS sequence"/>
</dbReference>
<reference evidence="2" key="1">
    <citation type="submission" date="2023-07" db="EMBL/GenBank/DDBJ databases">
        <title>30 novel species of actinomycetes from the DSMZ collection.</title>
        <authorList>
            <person name="Nouioui I."/>
        </authorList>
    </citation>
    <scope>NUCLEOTIDE SEQUENCE [LARGE SCALE GENOMIC DNA]</scope>
    <source>
        <strain evidence="2">DSM 44399</strain>
    </source>
</reference>
<dbReference type="EMBL" id="JAVREH010000021">
    <property type="protein sequence ID" value="MDT0262673.1"/>
    <property type="molecule type" value="Genomic_DNA"/>
</dbReference>
<gene>
    <name evidence="1" type="ORF">RM423_14855</name>
</gene>
<dbReference type="InterPro" id="IPR021491">
    <property type="entry name" value="DUF3145"/>
</dbReference>
<accession>A0ABU2JEJ5</accession>
<evidence type="ECO:0000313" key="2">
    <source>
        <dbReference type="Proteomes" id="UP001183176"/>
    </source>
</evidence>
<sequence length="170" mass="18099">MSAAHVASPTRGVVFVHCCPPAIGPHVEWALAGVLGRPCKLEWTAQPASPGQLRAEATWVGPIGMAAKLSASLRAWPMLRFEITEEGTSSTDGERLAYVPGRGFHRSAVSANGDVVVGEERLRGLLTRAKSADEFAHGLHEILGSSWDAELEPYRTAGDGSPVILLHKVV</sequence>
<proteinExistence type="predicted"/>
<dbReference type="Pfam" id="PF11343">
    <property type="entry name" value="DUF3145"/>
    <property type="match status" value="1"/>
</dbReference>
<protein>
    <submittedName>
        <fullName evidence="1">DUF3145 domain-containing protein</fullName>
    </submittedName>
</protein>